<gene>
    <name evidence="1" type="ORF">FBZ95_11817</name>
</gene>
<dbReference type="AlphaFoldDB" id="A0A560J4I3"/>
<evidence type="ECO:0000313" key="1">
    <source>
        <dbReference type="EMBL" id="TWB66142.1"/>
    </source>
</evidence>
<protein>
    <submittedName>
        <fullName evidence="1">Uncharacterized protein</fullName>
    </submittedName>
</protein>
<organism evidence="1 2">
    <name type="scientific">Bradyrhizobium sacchari</name>
    <dbReference type="NCBI Taxonomy" id="1399419"/>
    <lineage>
        <taxon>Bacteria</taxon>
        <taxon>Pseudomonadati</taxon>
        <taxon>Pseudomonadota</taxon>
        <taxon>Alphaproteobacteria</taxon>
        <taxon>Hyphomicrobiales</taxon>
        <taxon>Nitrobacteraceae</taxon>
        <taxon>Bradyrhizobium</taxon>
    </lineage>
</organism>
<proteinExistence type="predicted"/>
<evidence type="ECO:0000313" key="2">
    <source>
        <dbReference type="Proteomes" id="UP000315914"/>
    </source>
</evidence>
<reference evidence="1 2" key="1">
    <citation type="submission" date="2019-06" db="EMBL/GenBank/DDBJ databases">
        <title>Genomic Encyclopedia of Type Strains, Phase IV (KMG-V): Genome sequencing to study the core and pangenomes of soil and plant-associated prokaryotes.</title>
        <authorList>
            <person name="Whitman W."/>
        </authorList>
    </citation>
    <scope>NUCLEOTIDE SEQUENCE [LARGE SCALE GENOMIC DNA]</scope>
    <source>
        <strain evidence="1 2">BR 10556</strain>
    </source>
</reference>
<accession>A0A560J4I3</accession>
<dbReference type="EMBL" id="VITW01000018">
    <property type="protein sequence ID" value="TWB66142.1"/>
    <property type="molecule type" value="Genomic_DNA"/>
</dbReference>
<keyword evidence="2" id="KW-1185">Reference proteome</keyword>
<name>A0A560J4I3_9BRAD</name>
<comment type="caution">
    <text evidence="1">The sequence shown here is derived from an EMBL/GenBank/DDBJ whole genome shotgun (WGS) entry which is preliminary data.</text>
</comment>
<dbReference type="Proteomes" id="UP000315914">
    <property type="component" value="Unassembled WGS sequence"/>
</dbReference>
<sequence length="29" mass="3144">MHTTLADVDLALINALLFVGMMPVDKSAR</sequence>